<dbReference type="EMBL" id="JACHWQ010000002">
    <property type="protein sequence ID" value="MBB2975518.1"/>
    <property type="molecule type" value="Genomic_DNA"/>
</dbReference>
<evidence type="ECO:0000256" key="3">
    <source>
        <dbReference type="ARBA" id="ARBA00022448"/>
    </source>
</evidence>
<evidence type="ECO:0000313" key="10">
    <source>
        <dbReference type="Proteomes" id="UP000529310"/>
    </source>
</evidence>
<dbReference type="PANTHER" id="PTHR30472">
    <property type="entry name" value="FERRIC ENTEROBACTIN TRANSPORT SYSTEM PERMEASE PROTEIN"/>
    <property type="match status" value="1"/>
</dbReference>
<dbReference type="AlphaFoldDB" id="A0A7W4YLU1"/>
<dbReference type="Proteomes" id="UP000529310">
    <property type="component" value="Unassembled WGS sequence"/>
</dbReference>
<feature type="transmembrane region" description="Helical" evidence="8">
    <location>
        <begin position="139"/>
        <end position="158"/>
    </location>
</feature>
<feature type="transmembrane region" description="Helical" evidence="8">
    <location>
        <begin position="214"/>
        <end position="233"/>
    </location>
</feature>
<evidence type="ECO:0000313" key="9">
    <source>
        <dbReference type="EMBL" id="MBB2975518.1"/>
    </source>
</evidence>
<feature type="transmembrane region" description="Helical" evidence="8">
    <location>
        <begin position="83"/>
        <end position="100"/>
    </location>
</feature>
<feature type="transmembrane region" description="Helical" evidence="8">
    <location>
        <begin position="328"/>
        <end position="346"/>
    </location>
</feature>
<reference evidence="9 10" key="1">
    <citation type="submission" date="2020-08" db="EMBL/GenBank/DDBJ databases">
        <title>Sequencing the genomes of 1000 actinobacteria strains.</title>
        <authorList>
            <person name="Klenk H.-P."/>
        </authorList>
    </citation>
    <scope>NUCLEOTIDE SEQUENCE [LARGE SCALE GENOMIC DNA]</scope>
    <source>
        <strain evidence="9 10">DSM 27099</strain>
    </source>
</reference>
<evidence type="ECO:0000256" key="2">
    <source>
        <dbReference type="ARBA" id="ARBA00007935"/>
    </source>
</evidence>
<dbReference type="PANTHER" id="PTHR30472:SF1">
    <property type="entry name" value="FE(3+) DICITRATE TRANSPORT SYSTEM PERMEASE PROTEIN FECC-RELATED"/>
    <property type="match status" value="1"/>
</dbReference>
<evidence type="ECO:0000256" key="8">
    <source>
        <dbReference type="SAM" id="Phobius"/>
    </source>
</evidence>
<dbReference type="Gene3D" id="1.10.3470.10">
    <property type="entry name" value="ABC transporter involved in vitamin B12 uptake, BtuC"/>
    <property type="match status" value="1"/>
</dbReference>
<dbReference type="GO" id="GO:0033214">
    <property type="term" value="P:siderophore-iron import into cell"/>
    <property type="evidence" value="ECO:0007669"/>
    <property type="project" value="TreeGrafter"/>
</dbReference>
<comment type="subcellular location">
    <subcellularLocation>
        <location evidence="1">Cell membrane</location>
        <topology evidence="1">Multi-pass membrane protein</topology>
    </subcellularLocation>
</comment>
<comment type="similarity">
    <text evidence="2">Belongs to the binding-protein-dependent transport system permease family. FecCD subfamily.</text>
</comment>
<dbReference type="SUPFAM" id="SSF81345">
    <property type="entry name" value="ABC transporter involved in vitamin B12 uptake, BtuC"/>
    <property type="match status" value="1"/>
</dbReference>
<keyword evidence="4" id="KW-1003">Cell membrane</keyword>
<evidence type="ECO:0000256" key="4">
    <source>
        <dbReference type="ARBA" id="ARBA00022475"/>
    </source>
</evidence>
<evidence type="ECO:0000256" key="6">
    <source>
        <dbReference type="ARBA" id="ARBA00022989"/>
    </source>
</evidence>
<keyword evidence="3" id="KW-0813">Transport</keyword>
<dbReference type="InterPro" id="IPR037294">
    <property type="entry name" value="ABC_BtuC-like"/>
</dbReference>
<keyword evidence="5 8" id="KW-0812">Transmembrane</keyword>
<keyword evidence="10" id="KW-1185">Reference proteome</keyword>
<feature type="transmembrane region" description="Helical" evidence="8">
    <location>
        <begin position="300"/>
        <end position="322"/>
    </location>
</feature>
<sequence length="354" mass="36175">MFRSLLRLQTTSVDSLAIGQRRVHGRVVIAHTVAVIALVLVGLASILVGASGLDPVTVIGAIFHYDPQSTADLIVVQKRLPRTLVGLLVGCALGLAGAVAQGLTRNPIADPGLLGVSYGASLAVVLGTSITGAMALSGYVWFAFLGAAIASVVVFAIASLGREGATPVKLVLVGAAVSAACGSIITAILLTSRAALDTMRFWQVGAIAGRGYDVFWQMLPAVVLGVVLALLLGRQLNGLSLGDDVARGLGQRVGLTRVIGATAIVLLCGAATAAAGPIVFVGLAVPHIARAFVGPDYRRVITFSALVGPIVILGCDIIGRLVAAPGELEVGIVTAFVGAPFFIAMVRRRKLPSL</sequence>
<feature type="transmembrane region" description="Helical" evidence="8">
    <location>
        <begin position="170"/>
        <end position="194"/>
    </location>
</feature>
<keyword evidence="7 8" id="KW-0472">Membrane</keyword>
<gene>
    <name evidence="9" type="ORF">FHX49_001084</name>
</gene>
<evidence type="ECO:0000256" key="7">
    <source>
        <dbReference type="ARBA" id="ARBA00023136"/>
    </source>
</evidence>
<dbReference type="InterPro" id="IPR000522">
    <property type="entry name" value="ABC_transptr_permease_BtuC"/>
</dbReference>
<comment type="caution">
    <text evidence="9">The sequence shown here is derived from an EMBL/GenBank/DDBJ whole genome shotgun (WGS) entry which is preliminary data.</text>
</comment>
<dbReference type="CDD" id="cd06550">
    <property type="entry name" value="TM_ABC_iron-siderophores_like"/>
    <property type="match status" value="1"/>
</dbReference>
<dbReference type="GO" id="GO:0022857">
    <property type="term" value="F:transmembrane transporter activity"/>
    <property type="evidence" value="ECO:0007669"/>
    <property type="project" value="InterPro"/>
</dbReference>
<evidence type="ECO:0000256" key="1">
    <source>
        <dbReference type="ARBA" id="ARBA00004651"/>
    </source>
</evidence>
<dbReference type="Pfam" id="PF01032">
    <property type="entry name" value="FecCD"/>
    <property type="match status" value="1"/>
</dbReference>
<keyword evidence="6 8" id="KW-1133">Transmembrane helix</keyword>
<dbReference type="FunFam" id="1.10.3470.10:FF:000001">
    <property type="entry name" value="Vitamin B12 ABC transporter permease BtuC"/>
    <property type="match status" value="1"/>
</dbReference>
<dbReference type="GO" id="GO:0005886">
    <property type="term" value="C:plasma membrane"/>
    <property type="evidence" value="ECO:0007669"/>
    <property type="project" value="UniProtKB-SubCell"/>
</dbReference>
<organism evidence="9 10">
    <name type="scientific">Microbacterium endophyticum</name>
    <dbReference type="NCBI Taxonomy" id="1526412"/>
    <lineage>
        <taxon>Bacteria</taxon>
        <taxon>Bacillati</taxon>
        <taxon>Actinomycetota</taxon>
        <taxon>Actinomycetes</taxon>
        <taxon>Micrococcales</taxon>
        <taxon>Microbacteriaceae</taxon>
        <taxon>Microbacterium</taxon>
    </lineage>
</organism>
<name>A0A7W4YLU1_9MICO</name>
<dbReference type="RefSeq" id="WP_165139588.1">
    <property type="nucleotide sequence ID" value="NZ_CP049255.1"/>
</dbReference>
<proteinExistence type="inferred from homology"/>
<protein>
    <submittedName>
        <fullName evidence="9">Iron complex transport system permease protein</fullName>
    </submittedName>
</protein>
<feature type="transmembrane region" description="Helical" evidence="8">
    <location>
        <begin position="27"/>
        <end position="48"/>
    </location>
</feature>
<accession>A0A7W4YLU1</accession>
<feature type="transmembrane region" description="Helical" evidence="8">
    <location>
        <begin position="112"/>
        <end position="133"/>
    </location>
</feature>
<evidence type="ECO:0000256" key="5">
    <source>
        <dbReference type="ARBA" id="ARBA00022692"/>
    </source>
</evidence>